<keyword evidence="4" id="KW-0479">Metal-binding</keyword>
<feature type="domain" description="PilY1 beta-propeller" evidence="8">
    <location>
        <begin position="672"/>
        <end position="1002"/>
    </location>
</feature>
<reference evidence="9 10" key="1">
    <citation type="submission" date="2020-01" db="EMBL/GenBank/DDBJ databases">
        <title>The possibility of degradation of plastic by Microbulbifer hydrolyticus IRE-31.</title>
        <authorList>
            <person name="Liu L."/>
        </authorList>
    </citation>
    <scope>NUCLEOTIDE SEQUENCE [LARGE SCALE GENOMIC DNA]</scope>
    <source>
        <strain evidence="9 10">IRE-31</strain>
    </source>
</reference>
<keyword evidence="5" id="KW-0106">Calcium</keyword>
<dbReference type="SUPFAM" id="SSF50998">
    <property type="entry name" value="Quinoprotein alcohol dehydrogenase-like"/>
    <property type="match status" value="1"/>
</dbReference>
<evidence type="ECO:0000256" key="7">
    <source>
        <dbReference type="SAM" id="SignalP"/>
    </source>
</evidence>
<gene>
    <name evidence="9" type="ORF">GTQ55_04190</name>
</gene>
<dbReference type="EMBL" id="CP047491">
    <property type="protein sequence ID" value="QHQ38270.1"/>
    <property type="molecule type" value="Genomic_DNA"/>
</dbReference>
<evidence type="ECO:0000313" key="9">
    <source>
        <dbReference type="EMBL" id="QHQ38270.1"/>
    </source>
</evidence>
<evidence type="ECO:0000256" key="2">
    <source>
        <dbReference type="ARBA" id="ARBA00008387"/>
    </source>
</evidence>
<evidence type="ECO:0000259" key="8">
    <source>
        <dbReference type="Pfam" id="PF05567"/>
    </source>
</evidence>
<dbReference type="RefSeq" id="WP_161857605.1">
    <property type="nucleotide sequence ID" value="NZ_CP047491.1"/>
</dbReference>
<evidence type="ECO:0000256" key="6">
    <source>
        <dbReference type="ARBA" id="ARBA00023263"/>
    </source>
</evidence>
<evidence type="ECO:0000256" key="1">
    <source>
        <dbReference type="ARBA" id="ARBA00004561"/>
    </source>
</evidence>
<comment type="similarity">
    <text evidence="2">Belongs to the PilY1 family.</text>
</comment>
<proteinExistence type="inferred from homology"/>
<feature type="signal peptide" evidence="7">
    <location>
        <begin position="1"/>
        <end position="27"/>
    </location>
</feature>
<accession>A0ABX6IU01</accession>
<comment type="subcellular location">
    <subcellularLocation>
        <location evidence="1">Fimbrium</location>
    </subcellularLocation>
</comment>
<keyword evidence="7" id="KW-0732">Signal</keyword>
<feature type="chain" id="PRO_5045186711" evidence="7">
    <location>
        <begin position="28"/>
        <end position="1157"/>
    </location>
</feature>
<organism evidence="9 10">
    <name type="scientific">Microbulbifer hydrolyticus</name>
    <dbReference type="NCBI Taxonomy" id="48074"/>
    <lineage>
        <taxon>Bacteria</taxon>
        <taxon>Pseudomonadati</taxon>
        <taxon>Pseudomonadota</taxon>
        <taxon>Gammaproteobacteria</taxon>
        <taxon>Cellvibrionales</taxon>
        <taxon>Microbulbiferaceae</taxon>
        <taxon>Microbulbifer</taxon>
    </lineage>
</organism>
<dbReference type="InterPro" id="IPR011047">
    <property type="entry name" value="Quinoprotein_ADH-like_sf"/>
</dbReference>
<keyword evidence="3" id="KW-1029">Fimbrium biogenesis</keyword>
<protein>
    <submittedName>
        <fullName evidence="9">Pilus assembly protein PilY</fullName>
    </submittedName>
</protein>
<evidence type="ECO:0000256" key="3">
    <source>
        <dbReference type="ARBA" id="ARBA00022558"/>
    </source>
</evidence>
<keyword evidence="10" id="KW-1185">Reference proteome</keyword>
<sequence>MIKKAKAIKFCSRVLASLLSLGVTHSAASLDLAQSPLFLSNGASPNVMFVIDDSGSMNWEITPEQYRDGGNGTEANYIFPRANLIYGTGDYANNIPTVDDTDAYAALTRSPQINKSYYNPSNTYTPWVKHDGTLYPNANPECAWHNPENTGTCPSVDESVNANARNLKVENGNYNTNNWLSCTENNATSVTCTASADSETFWPARYYWHDGGSEWDRDNYTKTDIRSGSDYSGHDRSKRSDCDNGICTYAQEIQNFANWYTYYRSRTLAARAGIGRAFAEQGEDIRVGFGAINKGDADVDGINARTIVSGVRDFSGTSRESFFSELYTRGVSTSGTPLRRALDDAGQYFSRTDNKGPWGADPGVEDTTAHLACRASYTILMTDGYWSDGQASTADARANVDNATGTQITGPDGQSYTYSAVSPFTDAHSNTLADVAMYYWKNDLRTDLVNQVPVKDDNINPAFWQHMVTFGVGLGVTGSIDKEAAFDAINDSGITIAWPDPSNSNSAKVDDLLHAAVNSRGGFFSAADPQKFSSELSNVLENILGRSDGAASSVATNSTRLGTDTVVYQALFNSTDWSGELKAVNLNSDGTVGTEKWSTDTASFASAATRDIYTHNGSSGVPFAWGATAADGISDAQKADLTGADTAVEGANRLLWVRGAEVAGLRDRQSLLGDIVNSSPVFAGRKKQNFHLLSDALGGHKYTDYYNTSKKNRREVLYVNANDGMLHAFDAATGEELFAYVPAGVYEKLRKLSATDYGESSNSHTYIVDGPLFVGDAYINGSWKNVLVGTLGAGGKGIFALDVTNPDSFDENDVLFDFTDEDLYSGDLAKLGNITNEPIIGPTNSGWRLFFGNGYNSTGGNAHLFAVSLDNPIGGTKVISAGSASENGLSGPALLPSGTGEVVSAYAGDLLGNLWAFDISAGSSDNWDVAYSTADVPEPLFTAVDPNNKVQPITSIPTLGLNSEMNNAVMVYFGTGSYLSSTDNSAGDTINSFYAIADTGTNLTGRGQLFAKTISSETDGRRVVDGNAATAWWTDKKGWYLDFTFNSSVTGERIISKPLLIYDRLLFPTLITSSDPCAFGGSGWLMELVAVGNKYQGHSIFGEDGEEVDYAVIGYSGTVQDGDKILLPTNNIKGELNVPEGDAPVDATGRMSWRQLR</sequence>
<dbReference type="Proteomes" id="UP000464675">
    <property type="component" value="Chromosome"/>
</dbReference>
<keyword evidence="6" id="KW-0281">Fimbrium</keyword>
<dbReference type="Pfam" id="PF05567">
    <property type="entry name" value="T4P_PilY1"/>
    <property type="match status" value="1"/>
</dbReference>
<name>A0ABX6IU01_9GAMM</name>
<evidence type="ECO:0000313" key="10">
    <source>
        <dbReference type="Proteomes" id="UP000464675"/>
    </source>
</evidence>
<evidence type="ECO:0000256" key="4">
    <source>
        <dbReference type="ARBA" id="ARBA00022723"/>
    </source>
</evidence>
<dbReference type="InterPro" id="IPR008707">
    <property type="entry name" value="B-propeller_PilY1"/>
</dbReference>
<evidence type="ECO:0000256" key="5">
    <source>
        <dbReference type="ARBA" id="ARBA00022837"/>
    </source>
</evidence>